<evidence type="ECO:0000313" key="3">
    <source>
        <dbReference type="Proteomes" id="UP001177295"/>
    </source>
</evidence>
<accession>A0ABY8WVI5</accession>
<keyword evidence="1" id="KW-0472">Membrane</keyword>
<feature type="transmembrane region" description="Helical" evidence="1">
    <location>
        <begin position="37"/>
        <end position="58"/>
    </location>
</feature>
<proteinExistence type="predicted"/>
<evidence type="ECO:0000256" key="1">
    <source>
        <dbReference type="SAM" id="Phobius"/>
    </source>
</evidence>
<protein>
    <recommendedName>
        <fullName evidence="4">LytR/CpsA/Psr regulator C-terminal domain-containing protein</fullName>
    </recommendedName>
</protein>
<keyword evidence="1" id="KW-0812">Transmembrane</keyword>
<dbReference type="EMBL" id="CP124550">
    <property type="protein sequence ID" value="WIO46300.1"/>
    <property type="molecule type" value="Genomic_DNA"/>
</dbReference>
<dbReference type="Proteomes" id="UP001177295">
    <property type="component" value="Chromosome"/>
</dbReference>
<sequence length="214" mass="24246">MVMVTKAKKSTKKSTKKRTYTKHITKTDTHFMVRRSLPVYAVLVFLIFALLSMSIYLVDRMAVQRDHSIRHGKITKIYTDLNLGETYRIASSNVFGDKRVHKGDSKKSHASRVEYGHNATVAETRAEIAEKAKKAGFSHVETIASGNFYQTEVFKNSQNSYLRVSVLSRTMHNDLVYGTSEVPKPLNDPQTIEKMNNEAPSYVVIAVNLDDNNE</sequence>
<keyword evidence="3" id="KW-1185">Reference proteome</keyword>
<evidence type="ECO:0000313" key="2">
    <source>
        <dbReference type="EMBL" id="WIO46300.1"/>
    </source>
</evidence>
<keyword evidence="1" id="KW-1133">Transmembrane helix</keyword>
<organism evidence="2 3">
    <name type="scientific">Candidatus Southlakia epibionticum</name>
    <dbReference type="NCBI Taxonomy" id="3043284"/>
    <lineage>
        <taxon>Bacteria</taxon>
        <taxon>Candidatus Saccharimonadota</taxon>
        <taxon>Candidatus Saccharimonadia</taxon>
        <taxon>Candidatus Saccharimonadales</taxon>
        <taxon>Candidatus Saccharimonadaceae</taxon>
        <taxon>Candidatus Southlakia</taxon>
    </lineage>
</organism>
<gene>
    <name evidence="2" type="ORF">SEML1_0698</name>
</gene>
<evidence type="ECO:0008006" key="4">
    <source>
        <dbReference type="Google" id="ProtNLM"/>
    </source>
</evidence>
<reference evidence="2 3" key="1">
    <citation type="journal article" date="2023" name="Cell">
        <title>Genetic manipulation of Patescibacteria provides mechanistic insights into microbial dark matter and the epibiotic lifestyle.</title>
        <authorList>
            <person name="Wang Y."/>
            <person name="Gallagher L.A."/>
            <person name="Andrade P.A."/>
            <person name="Liu A."/>
            <person name="Humphreys I.R."/>
            <person name="Turkarslan S."/>
            <person name="Cutler K.J."/>
            <person name="Arrieta-Ortiz M.L."/>
            <person name="Li Y."/>
            <person name="Radey M.C."/>
            <person name="McLean J.S."/>
            <person name="Cong Q."/>
            <person name="Baker D."/>
            <person name="Baliga N.S."/>
            <person name="Peterson S.B."/>
            <person name="Mougous J.D."/>
        </authorList>
    </citation>
    <scope>NUCLEOTIDE SEQUENCE [LARGE SCALE GENOMIC DNA]</scope>
    <source>
        <strain evidence="2 3">ML1</strain>
    </source>
</reference>
<name>A0ABY8WVI5_9BACT</name>